<dbReference type="Pfam" id="PF00652">
    <property type="entry name" value="Ricin_B_lectin"/>
    <property type="match status" value="1"/>
</dbReference>
<reference evidence="4" key="1">
    <citation type="journal article" date="2019" name="Int. J. Syst. Evol. Microbiol.">
        <title>The Global Catalogue of Microorganisms (GCM) 10K type strain sequencing project: providing services to taxonomists for standard genome sequencing and annotation.</title>
        <authorList>
            <consortium name="The Broad Institute Genomics Platform"/>
            <consortium name="The Broad Institute Genome Sequencing Center for Infectious Disease"/>
            <person name="Wu L."/>
            <person name="Ma J."/>
        </authorList>
    </citation>
    <scope>NUCLEOTIDE SEQUENCE [LARGE SCALE GENOMIC DNA]</scope>
    <source>
        <strain evidence="4">CCUG 60524</strain>
    </source>
</reference>
<proteinExistence type="predicted"/>
<dbReference type="InterPro" id="IPR035992">
    <property type="entry name" value="Ricin_B-like_lectins"/>
</dbReference>
<name>A0ABW3IPN3_9RHOB</name>
<feature type="domain" description="Ricin B lectin" evidence="2">
    <location>
        <begin position="60"/>
        <end position="174"/>
    </location>
</feature>
<evidence type="ECO:0000313" key="4">
    <source>
        <dbReference type="Proteomes" id="UP001597108"/>
    </source>
</evidence>
<keyword evidence="4" id="KW-1185">Reference proteome</keyword>
<evidence type="ECO:0000256" key="1">
    <source>
        <dbReference type="SAM" id="SignalP"/>
    </source>
</evidence>
<protein>
    <submittedName>
        <fullName evidence="3">Ricin-type beta-trefoil lectin domain protein</fullName>
    </submittedName>
</protein>
<evidence type="ECO:0000259" key="2">
    <source>
        <dbReference type="Pfam" id="PF00652"/>
    </source>
</evidence>
<feature type="chain" id="PRO_5047541128" evidence="1">
    <location>
        <begin position="24"/>
        <end position="186"/>
    </location>
</feature>
<comment type="caution">
    <text evidence="3">The sequence shown here is derived from an EMBL/GenBank/DDBJ whole genome shotgun (WGS) entry which is preliminary data.</text>
</comment>
<dbReference type="SUPFAM" id="SSF50370">
    <property type="entry name" value="Ricin B-like lectins"/>
    <property type="match status" value="1"/>
</dbReference>
<gene>
    <name evidence="3" type="ORF">ACFQ2S_10495</name>
</gene>
<evidence type="ECO:0000313" key="3">
    <source>
        <dbReference type="EMBL" id="MFD0980078.1"/>
    </source>
</evidence>
<dbReference type="RefSeq" id="WP_386074413.1">
    <property type="nucleotide sequence ID" value="NZ_JBHTJT010000012.1"/>
</dbReference>
<organism evidence="3 4">
    <name type="scientific">Tropicimonas aquimaris</name>
    <dbReference type="NCBI Taxonomy" id="914152"/>
    <lineage>
        <taxon>Bacteria</taxon>
        <taxon>Pseudomonadati</taxon>
        <taxon>Pseudomonadota</taxon>
        <taxon>Alphaproteobacteria</taxon>
        <taxon>Rhodobacterales</taxon>
        <taxon>Roseobacteraceae</taxon>
        <taxon>Tropicimonas</taxon>
    </lineage>
</organism>
<dbReference type="Proteomes" id="UP001597108">
    <property type="component" value="Unassembled WGS sequence"/>
</dbReference>
<dbReference type="Gene3D" id="2.80.10.50">
    <property type="match status" value="1"/>
</dbReference>
<feature type="signal peptide" evidence="1">
    <location>
        <begin position="1"/>
        <end position="23"/>
    </location>
</feature>
<dbReference type="PROSITE" id="PS50231">
    <property type="entry name" value="RICIN_B_LECTIN"/>
    <property type="match status" value="1"/>
</dbReference>
<dbReference type="EMBL" id="JBHTJT010000012">
    <property type="protein sequence ID" value="MFD0980078.1"/>
    <property type="molecule type" value="Genomic_DNA"/>
</dbReference>
<accession>A0ABW3IPN3</accession>
<dbReference type="InterPro" id="IPR000772">
    <property type="entry name" value="Ricin_B_lectin"/>
</dbReference>
<sequence>MLRARKSKTIGAVLVVCVGTVSALPGGNAHAQGDTLAPNLRTPAPVIHLAENLDEKDGLGWCLDTLGRGFSTSLQVHSCKPQGGDVQFSFEPETGAIRSVAFPDHCAVRQEAGPTNLGLAPCDADDPDQRFAFDADTGALSAADAPDQCLSAGEASRSAGPFMSRELLLTDCTATDPALRRWVIRH</sequence>
<keyword evidence="1" id="KW-0732">Signal</keyword>